<dbReference type="CDD" id="cd01300">
    <property type="entry name" value="YtcJ_like"/>
    <property type="match status" value="1"/>
</dbReference>
<dbReference type="InterPro" id="IPR011059">
    <property type="entry name" value="Metal-dep_hydrolase_composite"/>
</dbReference>
<comment type="caution">
    <text evidence="2">The sequence shown here is derived from an EMBL/GenBank/DDBJ whole genome shotgun (WGS) entry which is preliminary data.</text>
</comment>
<feature type="domain" description="Amidohydrolase 3" evidence="1">
    <location>
        <begin position="51"/>
        <end position="540"/>
    </location>
</feature>
<dbReference type="Proteomes" id="UP000446866">
    <property type="component" value="Unassembled WGS sequence"/>
</dbReference>
<proteinExistence type="predicted"/>
<reference evidence="2 3" key="1">
    <citation type="submission" date="2018-08" db="EMBL/GenBank/DDBJ databases">
        <title>Murine metabolic-syndrome-specific gut microbial biobank.</title>
        <authorList>
            <person name="Liu C."/>
        </authorList>
    </citation>
    <scope>NUCLEOTIDE SEQUENCE [LARGE SCALE GENOMIC DNA]</scope>
    <source>
        <strain evidence="2 3">28</strain>
    </source>
</reference>
<gene>
    <name evidence="2" type="ORF">D0435_13220</name>
</gene>
<dbReference type="EMBL" id="QXWK01000029">
    <property type="protein sequence ID" value="NBH62610.1"/>
    <property type="molecule type" value="Genomic_DNA"/>
</dbReference>
<dbReference type="Pfam" id="PF07969">
    <property type="entry name" value="Amidohydro_3"/>
    <property type="match status" value="1"/>
</dbReference>
<dbReference type="InterPro" id="IPR033932">
    <property type="entry name" value="YtcJ-like"/>
</dbReference>
<evidence type="ECO:0000313" key="2">
    <source>
        <dbReference type="EMBL" id="NBH62610.1"/>
    </source>
</evidence>
<keyword evidence="2" id="KW-0378">Hydrolase</keyword>
<sequence length="545" mass="61068">MRRALINGRIHCLDDKRTVAEAIAIDGNRILEVGTNAEILALMHEEELEAVVDLEGKVVLPGFNDSHLHLLSYGYGKTIADLEGVDSRDSVKEIIRTHIEKNQIPPGQWVGAAGWNNDNWDDSRNLTKEDLDQISTEHPIYAVRICGHISALNTKAMEVIGLNQNTPQPHDGHYEVDEMGEPTGSIAEMMNLVYNQIEEPDIEAIKSMILRTCQDASRVGITSMQTDDFDTLPGRNFRNIIAAYRQLIAENQLNVRVSEQCALADLRRFDEFLAAGFRLGEGDNFYRLDTVKLYIDGSLGSRTAWLLEDYSDDPGNQGFAVYRDERRLFEVVERAHRMGTGVVMHCIGDAACEQAISAVEAAQKKYPGIKPRHGLIHAQILNDDLCERMIAAGIYAYIQPIFIEYDLHMAEERVGAERIKTSYHWRTMKDMGIEMSMGTDCPVESFNPMLNIYAAVTRKDLDEEPKAGWYPKEALTVEEAVDGYTFMAARMSGEEDCKGRLLPGMLADLVVLDEDIFSVSPERIKEISVAMTIVDGRIVYANATS</sequence>
<evidence type="ECO:0000259" key="1">
    <source>
        <dbReference type="Pfam" id="PF07969"/>
    </source>
</evidence>
<dbReference type="GO" id="GO:0016810">
    <property type="term" value="F:hydrolase activity, acting on carbon-nitrogen (but not peptide) bonds"/>
    <property type="evidence" value="ECO:0007669"/>
    <property type="project" value="InterPro"/>
</dbReference>
<dbReference type="SUPFAM" id="SSF51556">
    <property type="entry name" value="Metallo-dependent hydrolases"/>
    <property type="match status" value="1"/>
</dbReference>
<protein>
    <submittedName>
        <fullName evidence="2">Amidohydrolase</fullName>
    </submittedName>
</protein>
<organism evidence="2 3">
    <name type="scientific">Anaerotruncus colihominis</name>
    <dbReference type="NCBI Taxonomy" id="169435"/>
    <lineage>
        <taxon>Bacteria</taxon>
        <taxon>Bacillati</taxon>
        <taxon>Bacillota</taxon>
        <taxon>Clostridia</taxon>
        <taxon>Eubacteriales</taxon>
        <taxon>Oscillospiraceae</taxon>
        <taxon>Anaerotruncus</taxon>
    </lineage>
</organism>
<dbReference type="AlphaFoldDB" id="A0A845QKI4"/>
<dbReference type="PANTHER" id="PTHR22642:SF2">
    <property type="entry name" value="PROTEIN LONG AFTER FAR-RED 3"/>
    <property type="match status" value="1"/>
</dbReference>
<dbReference type="Gene3D" id="3.20.20.140">
    <property type="entry name" value="Metal-dependent hydrolases"/>
    <property type="match status" value="1"/>
</dbReference>
<dbReference type="InterPro" id="IPR032466">
    <property type="entry name" value="Metal_Hydrolase"/>
</dbReference>
<dbReference type="SUPFAM" id="SSF51338">
    <property type="entry name" value="Composite domain of metallo-dependent hydrolases"/>
    <property type="match status" value="1"/>
</dbReference>
<dbReference type="Gene3D" id="3.10.310.70">
    <property type="match status" value="1"/>
</dbReference>
<dbReference type="RefSeq" id="WP_160202897.1">
    <property type="nucleotide sequence ID" value="NZ_QXWK01000029.1"/>
</dbReference>
<dbReference type="Gene3D" id="2.30.40.10">
    <property type="entry name" value="Urease, subunit C, domain 1"/>
    <property type="match status" value="1"/>
</dbReference>
<keyword evidence="3" id="KW-1185">Reference proteome</keyword>
<name>A0A845QKI4_9FIRM</name>
<dbReference type="InterPro" id="IPR013108">
    <property type="entry name" value="Amidohydro_3"/>
</dbReference>
<accession>A0A845QKI4</accession>
<evidence type="ECO:0000313" key="3">
    <source>
        <dbReference type="Proteomes" id="UP000446866"/>
    </source>
</evidence>
<dbReference type="PANTHER" id="PTHR22642">
    <property type="entry name" value="IMIDAZOLONEPROPIONASE"/>
    <property type="match status" value="1"/>
</dbReference>